<reference evidence="1 2" key="1">
    <citation type="submission" date="2023-03" db="EMBL/GenBank/DDBJ databases">
        <title>High recombination rates correlate with genetic variation in Cardiocondyla obscurior ants.</title>
        <authorList>
            <person name="Errbii M."/>
        </authorList>
    </citation>
    <scope>NUCLEOTIDE SEQUENCE [LARGE SCALE GENOMIC DNA]</scope>
    <source>
        <strain evidence="1">Alpha-2009</strain>
        <tissue evidence="1">Whole body</tissue>
    </source>
</reference>
<keyword evidence="2" id="KW-1185">Reference proteome</keyword>
<dbReference type="Proteomes" id="UP001430953">
    <property type="component" value="Unassembled WGS sequence"/>
</dbReference>
<gene>
    <name evidence="1" type="ORF">PUN28_020619</name>
</gene>
<dbReference type="EMBL" id="JADYXP020000043">
    <property type="protein sequence ID" value="KAL0098663.1"/>
    <property type="molecule type" value="Genomic_DNA"/>
</dbReference>
<organism evidence="1 2">
    <name type="scientific">Cardiocondyla obscurior</name>
    <dbReference type="NCBI Taxonomy" id="286306"/>
    <lineage>
        <taxon>Eukaryota</taxon>
        <taxon>Metazoa</taxon>
        <taxon>Ecdysozoa</taxon>
        <taxon>Arthropoda</taxon>
        <taxon>Hexapoda</taxon>
        <taxon>Insecta</taxon>
        <taxon>Pterygota</taxon>
        <taxon>Neoptera</taxon>
        <taxon>Endopterygota</taxon>
        <taxon>Hymenoptera</taxon>
        <taxon>Apocrita</taxon>
        <taxon>Aculeata</taxon>
        <taxon>Formicoidea</taxon>
        <taxon>Formicidae</taxon>
        <taxon>Myrmicinae</taxon>
        <taxon>Cardiocondyla</taxon>
    </lineage>
</organism>
<protein>
    <submittedName>
        <fullName evidence="1">Uncharacterized protein</fullName>
    </submittedName>
</protein>
<accession>A0AAW2E7F7</accession>
<dbReference type="AlphaFoldDB" id="A0AAW2E7F7"/>
<sequence>MKNSNTSGIQRHLANFHKKEYFEINQNQRQNSSNITKYFSSEVLKV</sequence>
<evidence type="ECO:0000313" key="2">
    <source>
        <dbReference type="Proteomes" id="UP001430953"/>
    </source>
</evidence>
<comment type="caution">
    <text evidence="1">The sequence shown here is derived from an EMBL/GenBank/DDBJ whole genome shotgun (WGS) entry which is preliminary data.</text>
</comment>
<evidence type="ECO:0000313" key="1">
    <source>
        <dbReference type="EMBL" id="KAL0098663.1"/>
    </source>
</evidence>
<proteinExistence type="predicted"/>
<name>A0AAW2E7F7_9HYME</name>